<comment type="caution">
    <text evidence="2">The sequence shown here is derived from an EMBL/GenBank/DDBJ whole genome shotgun (WGS) entry which is preliminary data.</text>
</comment>
<dbReference type="RefSeq" id="WP_007311230.1">
    <property type="nucleotide sequence ID" value="NZ_AESD01000463.1"/>
</dbReference>
<gene>
    <name evidence="2" type="ORF">CWATWH0003_3129</name>
</gene>
<dbReference type="Proteomes" id="UP000003477">
    <property type="component" value="Unassembled WGS sequence"/>
</dbReference>
<feature type="transmembrane region" description="Helical" evidence="1">
    <location>
        <begin position="474"/>
        <end position="498"/>
    </location>
</feature>
<keyword evidence="1" id="KW-0812">Transmembrane</keyword>
<reference evidence="2 3" key="1">
    <citation type="journal article" date="2011" name="Front. Microbiol.">
        <title>Two Strains of Crocosphaera watsonii with Highly Conserved Genomes are Distinguished by Strain-Specific Features.</title>
        <authorList>
            <person name="Bench S.R."/>
            <person name="Ilikchyan I.N."/>
            <person name="Tripp H.J."/>
            <person name="Zehr J.P."/>
        </authorList>
    </citation>
    <scope>NUCLEOTIDE SEQUENCE [LARGE SCALE GENOMIC DNA]</scope>
    <source>
        <strain evidence="2 3">WH 0003</strain>
    </source>
</reference>
<evidence type="ECO:0000313" key="3">
    <source>
        <dbReference type="Proteomes" id="UP000003477"/>
    </source>
</evidence>
<feature type="transmembrane region" description="Helical" evidence="1">
    <location>
        <begin position="337"/>
        <end position="357"/>
    </location>
</feature>
<evidence type="ECO:0000256" key="1">
    <source>
        <dbReference type="SAM" id="Phobius"/>
    </source>
</evidence>
<dbReference type="PATRIC" id="fig|423471.3.peg.2943"/>
<dbReference type="GeneID" id="88766713"/>
<feature type="transmembrane region" description="Helical" evidence="1">
    <location>
        <begin position="262"/>
        <end position="282"/>
    </location>
</feature>
<keyword evidence="1" id="KW-0472">Membrane</keyword>
<feature type="transmembrane region" description="Helical" evidence="1">
    <location>
        <begin position="231"/>
        <end position="255"/>
    </location>
</feature>
<sequence length="552" mass="62971">MDKPIKSTIKLAIDDIYRIGTPDAAVKLVPFLWDEDEDFAIYVAWHLGVLLKNPEVEEKLSQYLLKNEQTPVNELTYIWRPFENNSDSALFIITSRLAYLIKVSSIKNAPSGFFKPVDPRIIIPIAAIETLEQGKLPKKVDIERDYDGLFIDELLVKPRGFPHLQALFRRRIKTLLGDPEGLNTWQFKIFSLNKRLQLNLLNRLINYRTPTRRDWIKLYAKDINYNFQKSWHYYIVLVISFVISLISLAELFVIMFRDPMNIINLIVTPSLSLLIWYFWVILLQGFTEILDPEFLITFSLLGIITFLEELRSLLIYDSSDININNLYNVAVEGSDSLRLLYVNFLSIIIILMLTGTILKIRILELLILGVTVLVIAGVIATIVSSGAKSTEKTEKPQDIVIRELAVIIIFGGIIGGIVGTILSFFIQRVLNLPADIVLIKTVLGTWIAIAIGGIVGVGLGAWYRAKDKIDKSRYLAILAFPFFCTFPIVLGYSSYAFYDWFGLNWQQITIIWIGILGVCTVLWQWGQKLDYEARNPFKGILDSVKDDGDAFN</sequence>
<organism evidence="2 3">
    <name type="scientific">Crocosphaera watsonii WH 0003</name>
    <dbReference type="NCBI Taxonomy" id="423471"/>
    <lineage>
        <taxon>Bacteria</taxon>
        <taxon>Bacillati</taxon>
        <taxon>Cyanobacteriota</taxon>
        <taxon>Cyanophyceae</taxon>
        <taxon>Oscillatoriophycideae</taxon>
        <taxon>Chroococcales</taxon>
        <taxon>Aphanothecaceae</taxon>
        <taxon>Crocosphaera</taxon>
    </lineage>
</organism>
<feature type="transmembrane region" description="Helical" evidence="1">
    <location>
        <begin position="363"/>
        <end position="383"/>
    </location>
</feature>
<dbReference type="EMBL" id="AESD01000463">
    <property type="protein sequence ID" value="EHJ12154.1"/>
    <property type="molecule type" value="Genomic_DNA"/>
</dbReference>
<protein>
    <submittedName>
        <fullName evidence="2">Uncharacterized protein</fullName>
    </submittedName>
</protein>
<proteinExistence type="predicted"/>
<feature type="transmembrane region" description="Helical" evidence="1">
    <location>
        <begin position="294"/>
        <end position="316"/>
    </location>
</feature>
<accession>G5J6N1</accession>
<feature type="transmembrane region" description="Helical" evidence="1">
    <location>
        <begin position="404"/>
        <end position="426"/>
    </location>
</feature>
<keyword evidence="1" id="KW-1133">Transmembrane helix</keyword>
<name>G5J6N1_CROWT</name>
<evidence type="ECO:0000313" key="2">
    <source>
        <dbReference type="EMBL" id="EHJ12154.1"/>
    </source>
</evidence>
<dbReference type="AlphaFoldDB" id="G5J6N1"/>
<feature type="transmembrane region" description="Helical" evidence="1">
    <location>
        <begin position="504"/>
        <end position="525"/>
    </location>
</feature>
<feature type="transmembrane region" description="Helical" evidence="1">
    <location>
        <begin position="438"/>
        <end position="462"/>
    </location>
</feature>